<feature type="region of interest" description="Disordered" evidence="1">
    <location>
        <begin position="1"/>
        <end position="79"/>
    </location>
</feature>
<dbReference type="EMBL" id="HBKQ01053252">
    <property type="protein sequence ID" value="CAE2279256.1"/>
    <property type="molecule type" value="Transcribed_RNA"/>
</dbReference>
<accession>A0A7S4JZI0</accession>
<evidence type="ECO:0000313" key="2">
    <source>
        <dbReference type="EMBL" id="CAE2279256.1"/>
    </source>
</evidence>
<proteinExistence type="predicted"/>
<evidence type="ECO:0000256" key="1">
    <source>
        <dbReference type="SAM" id="MobiDB-lite"/>
    </source>
</evidence>
<sequence length="410" mass="45278">MAIAVVSPNKKQQKHSHSKFGLAMMSASHSISAPPSRAPNDANTGGSVVRKKRPAEETPPSVTNGPDTEGPPTKKIHTEAPVLDVCKTLGLIPGDRLEVYLPAKAEEHQSNKAETSSAAPSADADTHTPLTMKIATNLEFHWIPATLLAPDGRTHTLTDNNGEFSENNVKKAADEVVLAIHTLEVDRFPEAGYRKGAVRDICFLDESDTFDPINESFTHWRREGSSWEPTSASPYNIDSLEEMSVQDFITADEFEALSVEQKKDAGRVFVEITAKLREKLEKEGKSNVSEEDMNQVRDQVFSDLDRRADERIQNGPHFDSEGNLEFAYKNRDQAREQLQTILDGILGATLAKVKGMMWSLPAAHQVAVAEKVANSKERMLERLLQEIVEAGPGYVFTSDRMNELLAEVFG</sequence>
<reference evidence="2" key="1">
    <citation type="submission" date="2021-01" db="EMBL/GenBank/DDBJ databases">
        <authorList>
            <person name="Corre E."/>
            <person name="Pelletier E."/>
            <person name="Niang G."/>
            <person name="Scheremetjew M."/>
            <person name="Finn R."/>
            <person name="Kale V."/>
            <person name="Holt S."/>
            <person name="Cochrane G."/>
            <person name="Meng A."/>
            <person name="Brown T."/>
            <person name="Cohen L."/>
        </authorList>
    </citation>
    <scope>NUCLEOTIDE SEQUENCE</scope>
    <source>
        <strain evidence="2">Isolate 1302-5</strain>
    </source>
</reference>
<protein>
    <submittedName>
        <fullName evidence="2">Uncharacterized protein</fullName>
    </submittedName>
</protein>
<name>A0A7S4JZI0_9STRA</name>
<gene>
    <name evidence="2" type="ORF">OAUR00152_LOCUS36662</name>
</gene>
<organism evidence="2">
    <name type="scientific">Odontella aurita</name>
    <dbReference type="NCBI Taxonomy" id="265563"/>
    <lineage>
        <taxon>Eukaryota</taxon>
        <taxon>Sar</taxon>
        <taxon>Stramenopiles</taxon>
        <taxon>Ochrophyta</taxon>
        <taxon>Bacillariophyta</taxon>
        <taxon>Mediophyceae</taxon>
        <taxon>Biddulphiophycidae</taxon>
        <taxon>Eupodiscales</taxon>
        <taxon>Odontellaceae</taxon>
        <taxon>Odontella</taxon>
    </lineage>
</organism>
<dbReference type="AlphaFoldDB" id="A0A7S4JZI0"/>